<reference evidence="2" key="1">
    <citation type="submission" date="2015-12" db="EMBL/GenBank/DDBJ databases">
        <title>FDA dAtabase for Regulatory Grade micrObial Sequences (FDA-ARGOS): Supporting development and validation of Infectious Disease Dx tests.</title>
        <authorList>
            <person name="Case J."/>
            <person name="Tallon L."/>
            <person name="Sadzewicz L."/>
            <person name="Sengamalay N."/>
            <person name="Ott S."/>
            <person name="Godinez A."/>
            <person name="Nagaraj S."/>
            <person name="Nadendla S."/>
            <person name="Sichtig H."/>
        </authorList>
    </citation>
    <scope>NUCLEOTIDE SEQUENCE [LARGE SCALE GENOMIC DNA]</scope>
    <source>
        <strain evidence="2">FDAARGOS_147</strain>
    </source>
</reference>
<dbReference type="InterPro" id="IPR004195">
    <property type="entry name" value="Head_decoration_D"/>
</dbReference>
<accession>A0A0X8P5B7</accession>
<name>A0A0X8P5B7_ALCXX</name>
<dbReference type="Proteomes" id="UP000060602">
    <property type="component" value="Chromosome"/>
</dbReference>
<dbReference type="Pfam" id="PF02924">
    <property type="entry name" value="HDPD"/>
    <property type="match status" value="1"/>
</dbReference>
<organism evidence="1 2">
    <name type="scientific">Alcaligenes xylosoxydans xylosoxydans</name>
    <name type="common">Achromobacter xylosoxidans</name>
    <dbReference type="NCBI Taxonomy" id="85698"/>
    <lineage>
        <taxon>Bacteria</taxon>
        <taxon>Pseudomonadati</taxon>
        <taxon>Pseudomonadota</taxon>
        <taxon>Betaproteobacteria</taxon>
        <taxon>Burkholderiales</taxon>
        <taxon>Alcaligenaceae</taxon>
        <taxon>Achromobacter</taxon>
    </lineage>
</organism>
<dbReference type="EMBL" id="CP014060">
    <property type="protein sequence ID" value="AMG39979.1"/>
    <property type="molecule type" value="Genomic_DNA"/>
</dbReference>
<evidence type="ECO:0000313" key="1">
    <source>
        <dbReference type="EMBL" id="AMG39979.1"/>
    </source>
</evidence>
<gene>
    <name evidence="1" type="ORF">AL504_30715</name>
</gene>
<proteinExistence type="predicted"/>
<sequence length="116" mass="12066">MNTLHEKARTAEFLLSEGAGEISREKIILAATATGYPSGQVLGQITATKQYAAYNPAGTDGTEKAAAVLYGAADASTDPQPATGIVRLAEVAAWSLTGLDPEARADFAPNFLVVRD</sequence>
<dbReference type="RefSeq" id="WP_061074214.1">
    <property type="nucleotide sequence ID" value="NZ_CP014060.2"/>
</dbReference>
<protein>
    <submittedName>
        <fullName evidence="1">Head decoration protein</fullName>
    </submittedName>
</protein>
<evidence type="ECO:0000313" key="2">
    <source>
        <dbReference type="Proteomes" id="UP000060602"/>
    </source>
</evidence>
<dbReference type="AlphaFoldDB" id="A0A0X8P5B7"/>